<dbReference type="Proteomes" id="UP000031196">
    <property type="component" value="Unassembled WGS sequence"/>
</dbReference>
<evidence type="ECO:0000313" key="3">
    <source>
        <dbReference type="Proteomes" id="UP000031196"/>
    </source>
</evidence>
<comment type="caution">
    <text evidence="2">The sequence shown here is derived from an EMBL/GenBank/DDBJ whole genome shotgun (WGS) entry which is preliminary data.</text>
</comment>
<evidence type="ECO:0000313" key="2">
    <source>
        <dbReference type="EMBL" id="KIC67957.1"/>
    </source>
</evidence>
<protein>
    <submittedName>
        <fullName evidence="2">Uncharacterized protein</fullName>
    </submittedName>
</protein>
<dbReference type="OrthoDB" id="4950902at2"/>
<sequence>MSATSPDHGYVHAPRSAAAKPARKKTTPAEHRVQVAAARLRVTLDERLGRETPARTKALAKEPI</sequence>
<organism evidence="2 3">
    <name type="scientific">Pseudarthrobacter phenanthrenivorans</name>
    <name type="common">Arthrobacter phenanthrenivorans</name>
    <dbReference type="NCBI Taxonomy" id="361575"/>
    <lineage>
        <taxon>Bacteria</taxon>
        <taxon>Bacillati</taxon>
        <taxon>Actinomycetota</taxon>
        <taxon>Actinomycetes</taxon>
        <taxon>Micrococcales</taxon>
        <taxon>Micrococcaceae</taxon>
        <taxon>Pseudarthrobacter</taxon>
    </lineage>
</organism>
<proteinExistence type="predicted"/>
<dbReference type="RefSeq" id="WP_043451095.1">
    <property type="nucleotide sequence ID" value="NZ_JBFBKS010000002.1"/>
</dbReference>
<dbReference type="AlphaFoldDB" id="A0A0B4DGY9"/>
<accession>A0A0B4DGY9</accession>
<reference evidence="2 3" key="1">
    <citation type="submission" date="2014-12" db="EMBL/GenBank/DDBJ databases">
        <title>Genome sequencing of Arthrobacter phenanthrenivorans SWC37.</title>
        <authorList>
            <person name="Tan P.W."/>
            <person name="Chan K.-G."/>
        </authorList>
    </citation>
    <scope>NUCLEOTIDE SEQUENCE [LARGE SCALE GENOMIC DNA]</scope>
    <source>
        <strain evidence="2 3">SWC37</strain>
    </source>
</reference>
<evidence type="ECO:0000256" key="1">
    <source>
        <dbReference type="SAM" id="MobiDB-lite"/>
    </source>
</evidence>
<name>A0A0B4DGY9_PSEPS</name>
<gene>
    <name evidence="2" type="ORF">RM50_06710</name>
</gene>
<feature type="region of interest" description="Disordered" evidence="1">
    <location>
        <begin position="1"/>
        <end position="31"/>
    </location>
</feature>
<dbReference type="EMBL" id="JWTB01000012">
    <property type="protein sequence ID" value="KIC67957.1"/>
    <property type="molecule type" value="Genomic_DNA"/>
</dbReference>